<accession>A0ABY7FUL1</accession>
<reference evidence="4" key="1">
    <citation type="submission" date="2022-11" db="EMBL/GenBank/DDBJ databases">
        <title>Centuries of genome instability and evolution in soft-shell clam transmissible cancer (bioRxiv).</title>
        <authorList>
            <person name="Hart S.F.M."/>
            <person name="Yonemitsu M.A."/>
            <person name="Giersch R.M."/>
            <person name="Beal B.F."/>
            <person name="Arriagada G."/>
            <person name="Davis B.W."/>
            <person name="Ostrander E.A."/>
            <person name="Goff S.P."/>
            <person name="Metzger M.J."/>
        </authorList>
    </citation>
    <scope>NUCLEOTIDE SEQUENCE</scope>
    <source>
        <strain evidence="4">MELC-2E11</strain>
        <tissue evidence="4">Siphon/mantle</tissue>
    </source>
</reference>
<evidence type="ECO:0000313" key="4">
    <source>
        <dbReference type="EMBL" id="WAR25650.1"/>
    </source>
</evidence>
<dbReference type="InterPro" id="IPR000315">
    <property type="entry name" value="Znf_B-box"/>
</dbReference>
<dbReference type="Gene3D" id="2.120.10.30">
    <property type="entry name" value="TolB, C-terminal domain"/>
    <property type="match status" value="1"/>
</dbReference>
<dbReference type="EMBL" id="CP111025">
    <property type="protein sequence ID" value="WAR25650.1"/>
    <property type="molecule type" value="Genomic_DNA"/>
</dbReference>
<evidence type="ECO:0000256" key="1">
    <source>
        <dbReference type="PROSITE-ProRule" id="PRU00024"/>
    </source>
</evidence>
<gene>
    <name evidence="4" type="ORF">MAR_011354</name>
</gene>
<dbReference type="SUPFAM" id="SSF58113">
    <property type="entry name" value="Apolipoprotein A-I"/>
    <property type="match status" value="1"/>
</dbReference>
<dbReference type="SUPFAM" id="SSF57845">
    <property type="entry name" value="B-box zinc-binding domain"/>
    <property type="match status" value="1"/>
</dbReference>
<keyword evidence="1" id="KW-0479">Metal-binding</keyword>
<evidence type="ECO:0000259" key="3">
    <source>
        <dbReference type="PROSITE" id="PS50119"/>
    </source>
</evidence>
<dbReference type="PANTHER" id="PTHR25462">
    <property type="entry name" value="BONUS, ISOFORM C-RELATED"/>
    <property type="match status" value="1"/>
</dbReference>
<protein>
    <recommendedName>
        <fullName evidence="3">B box-type domain-containing protein</fullName>
    </recommendedName>
</protein>
<feature type="domain" description="B box-type" evidence="3">
    <location>
        <begin position="80"/>
        <end position="124"/>
    </location>
</feature>
<keyword evidence="5" id="KW-1185">Reference proteome</keyword>
<keyword evidence="1" id="KW-0863">Zinc-finger</keyword>
<keyword evidence="1" id="KW-0862">Zinc</keyword>
<feature type="domain" description="B box-type" evidence="3">
    <location>
        <begin position="16"/>
        <end position="64"/>
    </location>
</feature>
<sequence>MEIMGDTTSKTTSDSEYDYICSPCNDEGLNKEAQYFCGECAQFYCNECEQLHKKIRKRHAVLGREDIGQWLQAPIQSLVEDLERCETHQNKALELYCGGHDKLCCHLCVANNHSNCLVVKHIPVLARGFRETEEFKKLPDEVEELRNQLQEFKESREKSKENIETSRDNVLENIKAFREKMNGLLDVIEKNTIKEMKIVMAPLVESLTNDVDKCEDMRDRLKRLIDDIKTKTTTSESLSYVGFTKCKSLMSEANSVCKEMITTKDYELVFQPGTNVETTVSSIDIFGDIFDANHIFTVQSQKSITTNKSNQWCAITGVCEMPNGNIVLCKREPKCEVILLDQYFNETTRLEVPNYTDGICAIDEMELAVAINMPRYKSESLRLIQVAGGKLKVTKQLKLAHCCLSVAHHDSQLYVTSEAALYQYTKSGKLVKQLYEDKTVNANGKTSNVLKCAVNHDGSKMFILNKKANQILTIDRDGNILSEIKDAEISEPCGICVSSFGYVFVACSNYVWQMDRIGEKKLTKIAKISLYCKVTSLCHVKNTNSLIMSPYDFFHEGIHILKLN</sequence>
<evidence type="ECO:0000313" key="5">
    <source>
        <dbReference type="Proteomes" id="UP001164746"/>
    </source>
</evidence>
<dbReference type="SUPFAM" id="SSF63829">
    <property type="entry name" value="Calcium-dependent phosphotriesterase"/>
    <property type="match status" value="1"/>
</dbReference>
<evidence type="ECO:0000256" key="2">
    <source>
        <dbReference type="SAM" id="Coils"/>
    </source>
</evidence>
<dbReference type="InterPro" id="IPR011042">
    <property type="entry name" value="6-blade_b-propeller_TolB-like"/>
</dbReference>
<dbReference type="PROSITE" id="PS50119">
    <property type="entry name" value="ZF_BBOX"/>
    <property type="match status" value="2"/>
</dbReference>
<feature type="coiled-coil region" evidence="2">
    <location>
        <begin position="204"/>
        <end position="231"/>
    </location>
</feature>
<proteinExistence type="predicted"/>
<dbReference type="Gene3D" id="3.30.160.60">
    <property type="entry name" value="Classic Zinc Finger"/>
    <property type="match status" value="1"/>
</dbReference>
<dbReference type="InterPro" id="IPR047153">
    <property type="entry name" value="TRIM45/56/19-like"/>
</dbReference>
<name>A0ABY7FUL1_MYAAR</name>
<dbReference type="Gene3D" id="1.20.5.1230">
    <property type="entry name" value="Apolipoprotein A-I"/>
    <property type="match status" value="1"/>
</dbReference>
<dbReference type="PANTHER" id="PTHR25462:SF296">
    <property type="entry name" value="MEIOTIC P26, ISOFORM F"/>
    <property type="match status" value="1"/>
</dbReference>
<keyword evidence="2" id="KW-0175">Coiled coil</keyword>
<dbReference type="Proteomes" id="UP001164746">
    <property type="component" value="Chromosome 14"/>
</dbReference>
<feature type="coiled-coil region" evidence="2">
    <location>
        <begin position="135"/>
        <end position="180"/>
    </location>
</feature>
<organism evidence="4 5">
    <name type="scientific">Mya arenaria</name>
    <name type="common">Soft-shell clam</name>
    <dbReference type="NCBI Taxonomy" id="6604"/>
    <lineage>
        <taxon>Eukaryota</taxon>
        <taxon>Metazoa</taxon>
        <taxon>Spiralia</taxon>
        <taxon>Lophotrochozoa</taxon>
        <taxon>Mollusca</taxon>
        <taxon>Bivalvia</taxon>
        <taxon>Autobranchia</taxon>
        <taxon>Heteroconchia</taxon>
        <taxon>Euheterodonta</taxon>
        <taxon>Imparidentia</taxon>
        <taxon>Neoheterodontei</taxon>
        <taxon>Myida</taxon>
        <taxon>Myoidea</taxon>
        <taxon>Myidae</taxon>
        <taxon>Mya</taxon>
    </lineage>
</organism>